<dbReference type="EMBL" id="FMYP01000022">
    <property type="protein sequence ID" value="SDC23132.1"/>
    <property type="molecule type" value="Genomic_DNA"/>
</dbReference>
<evidence type="ECO:0000256" key="1">
    <source>
        <dbReference type="ARBA" id="ARBA00001947"/>
    </source>
</evidence>
<gene>
    <name evidence="6" type="ORF">SAMN05216323_10226</name>
</gene>
<reference evidence="6 7" key="1">
    <citation type="submission" date="2016-09" db="EMBL/GenBank/DDBJ databases">
        <authorList>
            <person name="Capua I."/>
            <person name="De Benedictis P."/>
            <person name="Joannis T."/>
            <person name="Lombin L.H."/>
            <person name="Cattoli G."/>
        </authorList>
    </citation>
    <scope>NUCLEOTIDE SEQUENCE [LARGE SCALE GENOMIC DNA]</scope>
    <source>
        <strain evidence="6 7">A7P-90m</strain>
    </source>
</reference>
<keyword evidence="7" id="KW-1185">Reference proteome</keyword>
<dbReference type="InterPro" id="IPR012947">
    <property type="entry name" value="tRNA_SAD"/>
</dbReference>
<dbReference type="Proteomes" id="UP000199452">
    <property type="component" value="Unassembled WGS sequence"/>
</dbReference>
<dbReference type="AlphaFoldDB" id="A0A1G6JWJ8"/>
<dbReference type="PANTHER" id="PTHR43462">
    <property type="entry name" value="ALANYL-TRNA EDITING PROTEIN"/>
    <property type="match status" value="1"/>
</dbReference>
<keyword evidence="3" id="KW-0862">Zinc</keyword>
<dbReference type="Gene3D" id="3.30.980.10">
    <property type="entry name" value="Threonyl-trna Synthetase, Chain A, domain 2"/>
    <property type="match status" value="1"/>
</dbReference>
<dbReference type="GO" id="GO:0046872">
    <property type="term" value="F:metal ion binding"/>
    <property type="evidence" value="ECO:0007669"/>
    <property type="project" value="UniProtKB-KW"/>
</dbReference>
<dbReference type="GO" id="GO:0004812">
    <property type="term" value="F:aminoacyl-tRNA ligase activity"/>
    <property type="evidence" value="ECO:0007669"/>
    <property type="project" value="UniProtKB-KW"/>
</dbReference>
<dbReference type="GO" id="GO:0043039">
    <property type="term" value="P:tRNA aminoacylation"/>
    <property type="evidence" value="ECO:0007669"/>
    <property type="project" value="InterPro"/>
</dbReference>
<name>A0A1G6JWJ8_9BACT</name>
<keyword evidence="4" id="KW-0175">Coiled coil</keyword>
<evidence type="ECO:0000313" key="6">
    <source>
        <dbReference type="EMBL" id="SDC23132.1"/>
    </source>
</evidence>
<dbReference type="GO" id="GO:0002161">
    <property type="term" value="F:aminoacyl-tRNA deacylase activity"/>
    <property type="evidence" value="ECO:0007669"/>
    <property type="project" value="UniProtKB-ARBA"/>
</dbReference>
<dbReference type="InterPro" id="IPR018163">
    <property type="entry name" value="Thr/Ala-tRNA-synth_IIc_edit"/>
</dbReference>
<evidence type="ECO:0000256" key="2">
    <source>
        <dbReference type="ARBA" id="ARBA00022723"/>
    </source>
</evidence>
<evidence type="ECO:0000313" key="7">
    <source>
        <dbReference type="Proteomes" id="UP000199452"/>
    </source>
</evidence>
<feature type="domain" description="Threonyl/alanyl tRNA synthetase SAD" evidence="5">
    <location>
        <begin position="99"/>
        <end position="141"/>
    </location>
</feature>
<dbReference type="SMART" id="SM00863">
    <property type="entry name" value="tRNA_SAD"/>
    <property type="match status" value="1"/>
</dbReference>
<dbReference type="Pfam" id="PF07973">
    <property type="entry name" value="tRNA_SAD"/>
    <property type="match status" value="1"/>
</dbReference>
<keyword evidence="6" id="KW-0030">Aminoacyl-tRNA synthetase</keyword>
<evidence type="ECO:0000259" key="5">
    <source>
        <dbReference type="SMART" id="SM00863"/>
    </source>
</evidence>
<dbReference type="SUPFAM" id="SSF55186">
    <property type="entry name" value="ThrRS/AlaRS common domain"/>
    <property type="match status" value="1"/>
</dbReference>
<keyword evidence="6" id="KW-0436">Ligase</keyword>
<organism evidence="6 7">
    <name type="scientific">Williamwhitmania taraxaci</name>
    <dbReference type="NCBI Taxonomy" id="1640674"/>
    <lineage>
        <taxon>Bacteria</taxon>
        <taxon>Pseudomonadati</taxon>
        <taxon>Bacteroidota</taxon>
        <taxon>Bacteroidia</taxon>
        <taxon>Bacteroidales</taxon>
        <taxon>Williamwhitmaniaceae</taxon>
        <taxon>Williamwhitmania</taxon>
    </lineage>
</organism>
<accession>A0A1G6JWJ8</accession>
<dbReference type="InterPro" id="IPR051335">
    <property type="entry name" value="Alanyl-tRNA_Editing_Enzymes"/>
</dbReference>
<feature type="coiled-coil region" evidence="4">
    <location>
        <begin position="48"/>
        <end position="75"/>
    </location>
</feature>
<dbReference type="STRING" id="1640674.SAMN05216323_10226"/>
<dbReference type="RefSeq" id="WP_092437503.1">
    <property type="nucleotide sequence ID" value="NZ_FMYP01000022.1"/>
</dbReference>
<evidence type="ECO:0000256" key="4">
    <source>
        <dbReference type="SAM" id="Coils"/>
    </source>
</evidence>
<dbReference type="OrthoDB" id="9812949at2"/>
<dbReference type="GO" id="GO:0005524">
    <property type="term" value="F:ATP binding"/>
    <property type="evidence" value="ECO:0007669"/>
    <property type="project" value="InterPro"/>
</dbReference>
<evidence type="ECO:0000256" key="3">
    <source>
        <dbReference type="ARBA" id="ARBA00022833"/>
    </source>
</evidence>
<sequence length="148" mass="17026">MSEKHYDPQMHTAEHILNQTMVRMFGCSRSFSSHLEKKKSKCDYHFSRALLEQEVEELQNTINVIIASNREVTEEQISRSQAEQEYNLGRLPNDVGDTIRIIRVEGYDACPCIGTHVANTSEIGQVRIISTDFAEGVLRIRFKLDRPE</sequence>
<proteinExistence type="predicted"/>
<protein>
    <submittedName>
        <fullName evidence="6">Threonyl and Alanyl tRNA synthetase second additional domain-containing protein</fullName>
    </submittedName>
</protein>
<keyword evidence="2" id="KW-0479">Metal-binding</keyword>
<comment type="cofactor">
    <cofactor evidence="1">
        <name>Zn(2+)</name>
        <dbReference type="ChEBI" id="CHEBI:29105"/>
    </cofactor>
</comment>
<dbReference type="PANTHER" id="PTHR43462:SF1">
    <property type="entry name" value="ALANYL-TRNA EDITING PROTEIN AARSD1"/>
    <property type="match status" value="1"/>
</dbReference>